<evidence type="ECO:0000256" key="8">
    <source>
        <dbReference type="SAM" id="MobiDB-lite"/>
    </source>
</evidence>
<dbReference type="InterPro" id="IPR000915">
    <property type="entry name" value="60S_ribosomal_eL6"/>
</dbReference>
<dbReference type="Pfam" id="PF01159">
    <property type="entry name" value="Ribosomal_L6e"/>
    <property type="match status" value="1"/>
</dbReference>
<keyword evidence="2 10" id="KW-0689">Ribosomal protein</keyword>
<dbReference type="GO" id="GO:0002181">
    <property type="term" value="P:cytoplasmic translation"/>
    <property type="evidence" value="ECO:0007669"/>
    <property type="project" value="TreeGrafter"/>
</dbReference>
<dbReference type="InterPro" id="IPR005568">
    <property type="entry name" value="Ribosomal_uL6_N"/>
</dbReference>
<evidence type="ECO:0000256" key="3">
    <source>
        <dbReference type="ARBA" id="ARBA00023274"/>
    </source>
</evidence>
<evidence type="ECO:0000313" key="11">
    <source>
        <dbReference type="Proteomes" id="UP001219518"/>
    </source>
</evidence>
<dbReference type="PANTHER" id="PTHR10715:SF0">
    <property type="entry name" value="LARGE RIBOSOMAL SUBUNIT PROTEIN EL6"/>
    <property type="match status" value="1"/>
</dbReference>
<name>A0AAE1GSZ1_9NEOP</name>
<evidence type="ECO:0000256" key="7">
    <source>
        <dbReference type="ARBA" id="ARBA00046388"/>
    </source>
</evidence>
<comment type="subunit">
    <text evidence="7">Component of the large ribosomal subunit. May bind IPO9 with low affinity.</text>
</comment>
<dbReference type="GO" id="GO:0022625">
    <property type="term" value="C:cytosolic large ribosomal subunit"/>
    <property type="evidence" value="ECO:0007669"/>
    <property type="project" value="TreeGrafter"/>
</dbReference>
<evidence type="ECO:0000256" key="4">
    <source>
        <dbReference type="ARBA" id="ARBA00034092"/>
    </source>
</evidence>
<dbReference type="GO" id="GO:0000027">
    <property type="term" value="P:ribosomal large subunit assembly"/>
    <property type="evidence" value="ECO:0007669"/>
    <property type="project" value="TreeGrafter"/>
</dbReference>
<comment type="caution">
    <text evidence="10">The sequence shown here is derived from an EMBL/GenBank/DDBJ whole genome shotgun (WGS) entry which is preliminary data.</text>
</comment>
<keyword evidence="3" id="KW-0687">Ribonucleoprotein</keyword>
<feature type="region of interest" description="Disordered" evidence="8">
    <location>
        <begin position="56"/>
        <end position="79"/>
    </location>
</feature>
<dbReference type="SUPFAM" id="SSF50104">
    <property type="entry name" value="Translation proteins SH3-like domain"/>
    <property type="match status" value="1"/>
</dbReference>
<feature type="region of interest" description="Disordered" evidence="8">
    <location>
        <begin position="1"/>
        <end position="25"/>
    </location>
</feature>
<dbReference type="FunFam" id="2.30.30.30:FF:000014">
    <property type="entry name" value="60S ribosomal protein L6"/>
    <property type="match status" value="1"/>
</dbReference>
<dbReference type="Gene3D" id="2.30.30.30">
    <property type="match status" value="1"/>
</dbReference>
<reference evidence="10" key="1">
    <citation type="submission" date="2021-07" db="EMBL/GenBank/DDBJ databases">
        <authorList>
            <person name="Catto M.A."/>
            <person name="Jacobson A."/>
            <person name="Kennedy G."/>
            <person name="Labadie P."/>
            <person name="Hunt B.G."/>
            <person name="Srinivasan R."/>
        </authorList>
    </citation>
    <scope>NUCLEOTIDE SEQUENCE</scope>
    <source>
        <strain evidence="10">PL_HMW_Pooled</strain>
        <tissue evidence="10">Head</tissue>
    </source>
</reference>
<sequence>MADPKAKKAPAAKGAAKGGVTKKRNGLNVNLSNGVYRFSRSRQYHKKALWKFMGKKTEKTVKPQKPRTVEKPIGGDKNGGKRVVLIKKRTSAYPTANRIRKHPTRKLFSEHKRYTRPTLTPGTVCILLAGLHKGKRVVLLKVLKSGLLLVNGPFKVNACPMRRVHQNFVIATSTKIDISGVKVPEKINDDYFRRQRQKRAKKEEGEIFAKKEEKYAPSEERKKDQAEVDKQLIEAIRKNPEKKTMFAYLKSMFGLRSSQYPHRIKF</sequence>
<dbReference type="PANTHER" id="PTHR10715">
    <property type="entry name" value="60S RIBOSOMAL PROTEIN L6"/>
    <property type="match status" value="1"/>
</dbReference>
<evidence type="ECO:0000256" key="1">
    <source>
        <dbReference type="ARBA" id="ARBA00010592"/>
    </source>
</evidence>
<accession>A0AAE1GSZ1</accession>
<comment type="function">
    <text evidence="4">Component of the large ribosomal subunit. The ribosome is a large ribonucleoprotein complex responsible for the synthesis of proteins in the cell.</text>
</comment>
<feature type="domain" description="Large ribosomal subunit protein uL6 N-terminal" evidence="9">
    <location>
        <begin position="22"/>
        <end position="72"/>
    </location>
</feature>
<feature type="compositionally biased region" description="Basic and acidic residues" evidence="8">
    <location>
        <begin position="56"/>
        <end position="74"/>
    </location>
</feature>
<evidence type="ECO:0000256" key="6">
    <source>
        <dbReference type="ARBA" id="ARBA00035351"/>
    </source>
</evidence>
<dbReference type="GO" id="GO:0003735">
    <property type="term" value="F:structural constituent of ribosome"/>
    <property type="evidence" value="ECO:0007669"/>
    <property type="project" value="InterPro"/>
</dbReference>
<gene>
    <name evidence="10" type="ORF">KUF71_019016</name>
</gene>
<comment type="similarity">
    <text evidence="1">Belongs to the eukaryotic ribosomal protein eL6 family.</text>
</comment>
<dbReference type="Proteomes" id="UP001219518">
    <property type="component" value="Unassembled WGS sequence"/>
</dbReference>
<dbReference type="EMBL" id="JAHWGI010000069">
    <property type="protein sequence ID" value="KAK3908667.1"/>
    <property type="molecule type" value="Genomic_DNA"/>
</dbReference>
<proteinExistence type="inferred from homology"/>
<dbReference type="CDD" id="cd13156">
    <property type="entry name" value="KOW_RPL6"/>
    <property type="match status" value="1"/>
</dbReference>
<dbReference type="InterPro" id="IPR014722">
    <property type="entry name" value="Rib_uL2_dom2"/>
</dbReference>
<dbReference type="InterPro" id="IPR041997">
    <property type="entry name" value="Ribosomal_eL6_KOW"/>
</dbReference>
<dbReference type="AlphaFoldDB" id="A0AAE1GSZ1"/>
<organism evidence="10 11">
    <name type="scientific">Frankliniella fusca</name>
    <dbReference type="NCBI Taxonomy" id="407009"/>
    <lineage>
        <taxon>Eukaryota</taxon>
        <taxon>Metazoa</taxon>
        <taxon>Ecdysozoa</taxon>
        <taxon>Arthropoda</taxon>
        <taxon>Hexapoda</taxon>
        <taxon>Insecta</taxon>
        <taxon>Pterygota</taxon>
        <taxon>Neoptera</taxon>
        <taxon>Paraneoptera</taxon>
        <taxon>Thysanoptera</taxon>
        <taxon>Terebrantia</taxon>
        <taxon>Thripoidea</taxon>
        <taxon>Thripidae</taxon>
        <taxon>Frankliniella</taxon>
    </lineage>
</organism>
<dbReference type="InterPro" id="IPR008991">
    <property type="entry name" value="Translation_prot_SH3-like_sf"/>
</dbReference>
<protein>
    <recommendedName>
        <fullName evidence="5">Large ribosomal subunit protein eL6</fullName>
    </recommendedName>
    <alternativeName>
        <fullName evidence="6">60S ribosomal protein L6</fullName>
    </alternativeName>
</protein>
<evidence type="ECO:0000313" key="10">
    <source>
        <dbReference type="EMBL" id="KAK3908667.1"/>
    </source>
</evidence>
<evidence type="ECO:0000256" key="2">
    <source>
        <dbReference type="ARBA" id="ARBA00022980"/>
    </source>
</evidence>
<keyword evidence="11" id="KW-1185">Reference proteome</keyword>
<reference evidence="10" key="2">
    <citation type="journal article" date="2023" name="BMC Genomics">
        <title>Pest status, molecular evolution, and epigenetic factors derived from the genome assembly of Frankliniella fusca, a thysanopteran phytovirus vector.</title>
        <authorList>
            <person name="Catto M.A."/>
            <person name="Labadie P.E."/>
            <person name="Jacobson A.L."/>
            <person name="Kennedy G.G."/>
            <person name="Srinivasan R."/>
            <person name="Hunt B.G."/>
        </authorList>
    </citation>
    <scope>NUCLEOTIDE SEQUENCE</scope>
    <source>
        <strain evidence="10">PL_HMW_Pooled</strain>
    </source>
</reference>
<feature type="compositionally biased region" description="Low complexity" evidence="8">
    <location>
        <begin position="7"/>
        <end position="19"/>
    </location>
</feature>
<dbReference type="Pfam" id="PF03868">
    <property type="entry name" value="Ribosomal_L6e_N"/>
    <property type="match status" value="1"/>
</dbReference>
<dbReference type="GO" id="GO:0003723">
    <property type="term" value="F:RNA binding"/>
    <property type="evidence" value="ECO:0007669"/>
    <property type="project" value="TreeGrafter"/>
</dbReference>
<evidence type="ECO:0000259" key="9">
    <source>
        <dbReference type="Pfam" id="PF03868"/>
    </source>
</evidence>
<evidence type="ECO:0000256" key="5">
    <source>
        <dbReference type="ARBA" id="ARBA00035233"/>
    </source>
</evidence>